<evidence type="ECO:0000256" key="5">
    <source>
        <dbReference type="SAM" id="MobiDB-lite"/>
    </source>
</evidence>
<protein>
    <submittedName>
        <fullName evidence="8">Mechanosensitive ion channel family protein</fullName>
    </submittedName>
</protein>
<dbReference type="Gene3D" id="2.30.30.60">
    <property type="match status" value="1"/>
</dbReference>
<keyword evidence="2 6" id="KW-0812">Transmembrane</keyword>
<evidence type="ECO:0000256" key="2">
    <source>
        <dbReference type="ARBA" id="ARBA00022692"/>
    </source>
</evidence>
<feature type="transmembrane region" description="Helical" evidence="6">
    <location>
        <begin position="20"/>
        <end position="50"/>
    </location>
</feature>
<dbReference type="InterPro" id="IPR010920">
    <property type="entry name" value="LSM_dom_sf"/>
</dbReference>
<feature type="region of interest" description="Disordered" evidence="5">
    <location>
        <begin position="367"/>
        <end position="406"/>
    </location>
</feature>
<evidence type="ECO:0000256" key="6">
    <source>
        <dbReference type="SAM" id="Phobius"/>
    </source>
</evidence>
<dbReference type="KEGG" id="ssam:E3D00_05585"/>
<gene>
    <name evidence="8" type="ORF">E3D00_05585</name>
</gene>
<evidence type="ECO:0000259" key="7">
    <source>
        <dbReference type="Pfam" id="PF00924"/>
    </source>
</evidence>
<reference evidence="8 9" key="1">
    <citation type="submission" date="2019-03" db="EMBL/GenBank/DDBJ databases">
        <title>The complete genome sequence of Swingsia samuiensis NBRC107927(T).</title>
        <authorList>
            <person name="Chua K.-O."/>
            <person name="Chan K.-G."/>
            <person name="See-Too W.-S."/>
        </authorList>
    </citation>
    <scope>NUCLEOTIDE SEQUENCE [LARGE SCALE GENOMIC DNA]</scope>
    <source>
        <strain evidence="8 9">AH83</strain>
    </source>
</reference>
<dbReference type="PANTHER" id="PTHR30566:SF25">
    <property type="entry name" value="INNER MEMBRANE PROTEIN"/>
    <property type="match status" value="1"/>
</dbReference>
<dbReference type="PANTHER" id="PTHR30566">
    <property type="entry name" value="YNAI-RELATED MECHANOSENSITIVE ION CHANNEL"/>
    <property type="match status" value="1"/>
</dbReference>
<sequence>MPDKYYVRKTVSGMSNYFSWLPAPLGSIIIILIAALIAQLFSRVITASLLRLPWMRKIQWIHGIVERLEWNIRYFLMLLAAMIVLPATNGFEHSTEQFLEHLLACFFILNVGFSIIRIFHFMTDKYLTKLTFQDNIDNITVRSHQTQIRVLRRLAEISFGVFTVAAGLMTFNAVQQFGISLFASAGAASLVVGLSAKPAISNLIAGIQIAITQPIRMEDMLILNGDWVYVEEINATYVVLRTWDRRRYIVPITYFLENPFQNWTHSSPALTGSVFLWLDYRTPVAKVREMYFEELAKCSQWDGDKKATGFQVVDSDMNVIKLRMIAGAINADEMWDLCCNVRERMLQRIQAELPECLPRGRTAIVPDAPQEPAWPEALMSPPINRPAPGVSYNGPDIPSKPTETQS</sequence>
<dbReference type="Pfam" id="PF00924">
    <property type="entry name" value="MS_channel_2nd"/>
    <property type="match status" value="1"/>
</dbReference>
<dbReference type="GO" id="GO:0008381">
    <property type="term" value="F:mechanosensitive monoatomic ion channel activity"/>
    <property type="evidence" value="ECO:0007669"/>
    <property type="project" value="UniProtKB-ARBA"/>
</dbReference>
<proteinExistence type="predicted"/>
<dbReference type="SUPFAM" id="SSF50182">
    <property type="entry name" value="Sm-like ribonucleoproteins"/>
    <property type="match status" value="1"/>
</dbReference>
<feature type="transmembrane region" description="Helical" evidence="6">
    <location>
        <begin position="154"/>
        <end position="171"/>
    </location>
</feature>
<evidence type="ECO:0000313" key="8">
    <source>
        <dbReference type="EMBL" id="QDH17094.1"/>
    </source>
</evidence>
<feature type="transmembrane region" description="Helical" evidence="6">
    <location>
        <begin position="71"/>
        <end position="89"/>
    </location>
</feature>
<dbReference type="Gene3D" id="1.10.287.1260">
    <property type="match status" value="1"/>
</dbReference>
<feature type="transmembrane region" description="Helical" evidence="6">
    <location>
        <begin position="101"/>
        <end position="119"/>
    </location>
</feature>
<dbReference type="EMBL" id="CP038141">
    <property type="protein sequence ID" value="QDH17094.1"/>
    <property type="molecule type" value="Genomic_DNA"/>
</dbReference>
<name>A0A4Y6UJ51_9PROT</name>
<evidence type="ECO:0000256" key="3">
    <source>
        <dbReference type="ARBA" id="ARBA00022989"/>
    </source>
</evidence>
<organism evidence="8 9">
    <name type="scientific">Swingsia samuiensis</name>
    <dbReference type="NCBI Taxonomy" id="1293412"/>
    <lineage>
        <taxon>Bacteria</taxon>
        <taxon>Pseudomonadati</taxon>
        <taxon>Pseudomonadota</taxon>
        <taxon>Alphaproteobacteria</taxon>
        <taxon>Acetobacterales</taxon>
        <taxon>Acetobacteraceae</taxon>
        <taxon>Swingsia</taxon>
    </lineage>
</organism>
<evidence type="ECO:0000256" key="1">
    <source>
        <dbReference type="ARBA" id="ARBA00004370"/>
    </source>
</evidence>
<dbReference type="GO" id="GO:0016020">
    <property type="term" value="C:membrane"/>
    <property type="evidence" value="ECO:0007669"/>
    <property type="project" value="UniProtKB-SubCell"/>
</dbReference>
<comment type="subcellular location">
    <subcellularLocation>
        <location evidence="1">Membrane</location>
    </subcellularLocation>
</comment>
<dbReference type="AlphaFoldDB" id="A0A4Y6UJ51"/>
<keyword evidence="3 6" id="KW-1133">Transmembrane helix</keyword>
<dbReference type="RefSeq" id="WP_141460701.1">
    <property type="nucleotide sequence ID" value="NZ_CP038141.1"/>
</dbReference>
<evidence type="ECO:0000313" key="9">
    <source>
        <dbReference type="Proteomes" id="UP000316313"/>
    </source>
</evidence>
<dbReference type="OrthoDB" id="9792218at2"/>
<dbReference type="InterPro" id="IPR006685">
    <property type="entry name" value="MscS_channel_2nd"/>
</dbReference>
<dbReference type="Proteomes" id="UP000316313">
    <property type="component" value="Chromosome"/>
</dbReference>
<keyword evidence="4 6" id="KW-0472">Membrane</keyword>
<evidence type="ECO:0000256" key="4">
    <source>
        <dbReference type="ARBA" id="ARBA00023136"/>
    </source>
</evidence>
<accession>A0A4Y6UJ51</accession>
<dbReference type="InterPro" id="IPR023408">
    <property type="entry name" value="MscS_beta-dom_sf"/>
</dbReference>
<feature type="domain" description="Mechanosensitive ion channel MscS" evidence="7">
    <location>
        <begin position="200"/>
        <end position="265"/>
    </location>
</feature>
<keyword evidence="9" id="KW-1185">Reference proteome</keyword>